<organism evidence="2 3">
    <name type="scientific">Trichomonas vaginalis (strain ATCC PRA-98 / G3)</name>
    <dbReference type="NCBI Taxonomy" id="412133"/>
    <lineage>
        <taxon>Eukaryota</taxon>
        <taxon>Metamonada</taxon>
        <taxon>Parabasalia</taxon>
        <taxon>Trichomonadida</taxon>
        <taxon>Trichomonadidae</taxon>
        <taxon>Trichomonas</taxon>
    </lineage>
</organism>
<reference evidence="2" key="1">
    <citation type="submission" date="2006-10" db="EMBL/GenBank/DDBJ databases">
        <authorList>
            <person name="Amadeo P."/>
            <person name="Zhao Q."/>
            <person name="Wortman J."/>
            <person name="Fraser-Liggett C."/>
            <person name="Carlton J."/>
        </authorList>
    </citation>
    <scope>NUCLEOTIDE SEQUENCE</scope>
    <source>
        <strain evidence="2">G3</strain>
    </source>
</reference>
<dbReference type="SMR" id="A2EK07"/>
<evidence type="ECO:0000256" key="1">
    <source>
        <dbReference type="SAM" id="MobiDB-lite"/>
    </source>
</evidence>
<dbReference type="RefSeq" id="XP_001319214.1">
    <property type="nucleotide sequence ID" value="XM_001319179.1"/>
</dbReference>
<evidence type="ECO:0000313" key="2">
    <source>
        <dbReference type="EMBL" id="EAY06991.1"/>
    </source>
</evidence>
<feature type="compositionally biased region" description="Basic and acidic residues" evidence="1">
    <location>
        <begin position="1"/>
        <end position="22"/>
    </location>
</feature>
<dbReference type="OrthoDB" id="10545348at2759"/>
<dbReference type="Proteomes" id="UP000001542">
    <property type="component" value="Unassembled WGS sequence"/>
</dbReference>
<feature type="region of interest" description="Disordered" evidence="1">
    <location>
        <begin position="297"/>
        <end position="331"/>
    </location>
</feature>
<protein>
    <recommendedName>
        <fullName evidence="4">TPR Domain containing protein</fullName>
    </recommendedName>
</protein>
<dbReference type="KEGG" id="tva:4764875"/>
<reference evidence="2" key="2">
    <citation type="journal article" date="2007" name="Science">
        <title>Draft genome sequence of the sexually transmitted pathogen Trichomonas vaginalis.</title>
        <authorList>
            <person name="Carlton J.M."/>
            <person name="Hirt R.P."/>
            <person name="Silva J.C."/>
            <person name="Delcher A.L."/>
            <person name="Schatz M."/>
            <person name="Zhao Q."/>
            <person name="Wortman J.R."/>
            <person name="Bidwell S.L."/>
            <person name="Alsmark U.C.M."/>
            <person name="Besteiro S."/>
            <person name="Sicheritz-Ponten T."/>
            <person name="Noel C.J."/>
            <person name="Dacks J.B."/>
            <person name="Foster P.G."/>
            <person name="Simillion C."/>
            <person name="Van de Peer Y."/>
            <person name="Miranda-Saavedra D."/>
            <person name="Barton G.J."/>
            <person name="Westrop G.D."/>
            <person name="Mueller S."/>
            <person name="Dessi D."/>
            <person name="Fiori P.L."/>
            <person name="Ren Q."/>
            <person name="Paulsen I."/>
            <person name="Zhang H."/>
            <person name="Bastida-Corcuera F.D."/>
            <person name="Simoes-Barbosa A."/>
            <person name="Brown M.T."/>
            <person name="Hayes R.D."/>
            <person name="Mukherjee M."/>
            <person name="Okumura C.Y."/>
            <person name="Schneider R."/>
            <person name="Smith A.J."/>
            <person name="Vanacova S."/>
            <person name="Villalvazo M."/>
            <person name="Haas B.J."/>
            <person name="Pertea M."/>
            <person name="Feldblyum T.V."/>
            <person name="Utterback T.R."/>
            <person name="Shu C.L."/>
            <person name="Osoegawa K."/>
            <person name="de Jong P.J."/>
            <person name="Hrdy I."/>
            <person name="Horvathova L."/>
            <person name="Zubacova Z."/>
            <person name="Dolezal P."/>
            <person name="Malik S.B."/>
            <person name="Logsdon J.M. Jr."/>
            <person name="Henze K."/>
            <person name="Gupta A."/>
            <person name="Wang C.C."/>
            <person name="Dunne R.L."/>
            <person name="Upcroft J.A."/>
            <person name="Upcroft P."/>
            <person name="White O."/>
            <person name="Salzberg S.L."/>
            <person name="Tang P."/>
            <person name="Chiu C.-H."/>
            <person name="Lee Y.-S."/>
            <person name="Embley T.M."/>
            <person name="Coombs G.H."/>
            <person name="Mottram J.C."/>
            <person name="Tachezy J."/>
            <person name="Fraser-Liggett C.M."/>
            <person name="Johnson P.J."/>
        </authorList>
    </citation>
    <scope>NUCLEOTIDE SEQUENCE [LARGE SCALE GENOMIC DNA]</scope>
    <source>
        <strain evidence="2">G3</strain>
    </source>
</reference>
<dbReference type="VEuPathDB" id="TrichDB:TVAG_174600"/>
<dbReference type="InParanoid" id="A2EK07"/>
<dbReference type="EMBL" id="DS113410">
    <property type="protein sequence ID" value="EAY06991.1"/>
    <property type="molecule type" value="Genomic_DNA"/>
</dbReference>
<gene>
    <name evidence="2" type="ORF">TVAG_174600</name>
</gene>
<feature type="region of interest" description="Disordered" evidence="1">
    <location>
        <begin position="1"/>
        <end position="37"/>
    </location>
</feature>
<evidence type="ECO:0000313" key="3">
    <source>
        <dbReference type="Proteomes" id="UP000001542"/>
    </source>
</evidence>
<accession>A2EK07</accession>
<dbReference type="AlphaFoldDB" id="A2EK07"/>
<keyword evidence="3" id="KW-1185">Reference proteome</keyword>
<dbReference type="VEuPathDB" id="TrichDB:TVAGG3_0974470"/>
<evidence type="ECO:0008006" key="4">
    <source>
        <dbReference type="Google" id="ProtNLM"/>
    </source>
</evidence>
<sequence>MDNREEFQTRVDVPLREYDSRQKAPRRATAPVPKRSNLLNSSDSYAACYFRDNPEVQIDLSDPKTKLEEFEKELASSELDEATRFQILIREKSMIYLIYDENSPEAFRIHARLGAFYNETHRPQSALRHLKIAHDISTKNKSINPNELILVAVDSAESHLALRNDNKQESQKHISQANDCLKQIHEYQIDDLDLKYRCELVTARVTSAGKHPEKSFTLYEQAMNTLREINGDQIDKQTLAKLYVEMSEVAEKMNDDARKSEYAGNAYEIFIQLGMYGSANIVREKVSEEKIKECQEKYSLAESSEEPSLEPYSYENPINIELPPEDTENNM</sequence>
<name>A2EK07_TRIV3</name>
<proteinExistence type="predicted"/>